<dbReference type="AlphaFoldDB" id="A0AAV0AVI0"/>
<proteinExistence type="predicted"/>
<organism evidence="1 2">
    <name type="scientific">Phakopsora pachyrhizi</name>
    <name type="common">Asian soybean rust disease fungus</name>
    <dbReference type="NCBI Taxonomy" id="170000"/>
    <lineage>
        <taxon>Eukaryota</taxon>
        <taxon>Fungi</taxon>
        <taxon>Dikarya</taxon>
        <taxon>Basidiomycota</taxon>
        <taxon>Pucciniomycotina</taxon>
        <taxon>Pucciniomycetes</taxon>
        <taxon>Pucciniales</taxon>
        <taxon>Phakopsoraceae</taxon>
        <taxon>Phakopsora</taxon>
    </lineage>
</organism>
<keyword evidence="2" id="KW-1185">Reference proteome</keyword>
<comment type="caution">
    <text evidence="1">The sequence shown here is derived from an EMBL/GenBank/DDBJ whole genome shotgun (WGS) entry which is preliminary data.</text>
</comment>
<reference evidence="1" key="1">
    <citation type="submission" date="2022-06" db="EMBL/GenBank/DDBJ databases">
        <authorList>
            <consortium name="SYNGENTA / RWTH Aachen University"/>
        </authorList>
    </citation>
    <scope>NUCLEOTIDE SEQUENCE</scope>
</reference>
<evidence type="ECO:0000313" key="1">
    <source>
        <dbReference type="EMBL" id="CAH7673706.1"/>
    </source>
</evidence>
<protein>
    <submittedName>
        <fullName evidence="1">Uncharacterized protein</fullName>
    </submittedName>
</protein>
<dbReference type="EMBL" id="CALTRL010001788">
    <property type="protein sequence ID" value="CAH7673706.1"/>
    <property type="molecule type" value="Genomic_DNA"/>
</dbReference>
<dbReference type="Proteomes" id="UP001153365">
    <property type="component" value="Unassembled WGS sequence"/>
</dbReference>
<sequence>MIELAAEEVVKQIIIKIHNKLVKRGQGKGGAERGFYWILLSFEGEAVAVEGNKWRHWKEGQTLRCGAHQGQSGWSKTTGAKDFYQIPFINHYETSKLDTWLWLTEVDLAKARLWLNKVDLTKAMVEQSRFDQS</sequence>
<accession>A0AAV0AVI0</accession>
<evidence type="ECO:0000313" key="2">
    <source>
        <dbReference type="Proteomes" id="UP001153365"/>
    </source>
</evidence>
<name>A0AAV0AVI0_PHAPC</name>
<gene>
    <name evidence="1" type="ORF">PPACK8108_LOCUS8592</name>
</gene>